<feature type="compositionally biased region" description="Basic and acidic residues" evidence="1">
    <location>
        <begin position="177"/>
        <end position="193"/>
    </location>
</feature>
<feature type="compositionally biased region" description="Low complexity" evidence="1">
    <location>
        <begin position="120"/>
        <end position="134"/>
    </location>
</feature>
<feature type="non-terminal residue" evidence="2">
    <location>
        <position position="1"/>
    </location>
</feature>
<evidence type="ECO:0000313" key="2">
    <source>
        <dbReference type="EMBL" id="CAK0906247.1"/>
    </source>
</evidence>
<accession>A0ABN9Y2Z8</accession>
<sequence>RGGSGLPEEARSGVGRGAAGRHAPGGRERGVPPWGRGGVAVRVPGGARRPGPRARAARVYKRSNRTALLPLHRLVALLGGVPAGRLEELLRSPPGAGTSGATAQAAVRLLAALGLPGPTGAEAAAQGGRAPAAAERLEEHAGERAGAQHLEEHDWRPEDVALEAPRARARGACSPRPRGDGHGEPRPASREEPGPAEQDAEVWRGPGLRADRPPLEVAQEEEEEQ</sequence>
<feature type="compositionally biased region" description="Low complexity" evidence="1">
    <location>
        <begin position="31"/>
        <end position="49"/>
    </location>
</feature>
<protein>
    <submittedName>
        <fullName evidence="2">Uncharacterized protein</fullName>
    </submittedName>
</protein>
<gene>
    <name evidence="2" type="ORF">PCOR1329_LOCUS81652</name>
</gene>
<evidence type="ECO:0000313" key="3">
    <source>
        <dbReference type="Proteomes" id="UP001189429"/>
    </source>
</evidence>
<feature type="region of interest" description="Disordered" evidence="1">
    <location>
        <begin position="1"/>
        <end position="58"/>
    </location>
</feature>
<dbReference type="Proteomes" id="UP001189429">
    <property type="component" value="Unassembled WGS sequence"/>
</dbReference>
<dbReference type="EMBL" id="CAUYUJ010021665">
    <property type="protein sequence ID" value="CAK0906247.1"/>
    <property type="molecule type" value="Genomic_DNA"/>
</dbReference>
<proteinExistence type="predicted"/>
<feature type="compositionally biased region" description="Basic and acidic residues" evidence="1">
    <location>
        <begin position="149"/>
        <end position="159"/>
    </location>
</feature>
<evidence type="ECO:0000256" key="1">
    <source>
        <dbReference type="SAM" id="MobiDB-lite"/>
    </source>
</evidence>
<reference evidence="2" key="1">
    <citation type="submission" date="2023-10" db="EMBL/GenBank/DDBJ databases">
        <authorList>
            <person name="Chen Y."/>
            <person name="Shah S."/>
            <person name="Dougan E. K."/>
            <person name="Thang M."/>
            <person name="Chan C."/>
        </authorList>
    </citation>
    <scope>NUCLEOTIDE SEQUENCE [LARGE SCALE GENOMIC DNA]</scope>
</reference>
<organism evidence="2 3">
    <name type="scientific">Prorocentrum cordatum</name>
    <dbReference type="NCBI Taxonomy" id="2364126"/>
    <lineage>
        <taxon>Eukaryota</taxon>
        <taxon>Sar</taxon>
        <taxon>Alveolata</taxon>
        <taxon>Dinophyceae</taxon>
        <taxon>Prorocentrales</taxon>
        <taxon>Prorocentraceae</taxon>
        <taxon>Prorocentrum</taxon>
    </lineage>
</organism>
<comment type="caution">
    <text evidence="2">The sequence shown here is derived from an EMBL/GenBank/DDBJ whole genome shotgun (WGS) entry which is preliminary data.</text>
</comment>
<keyword evidence="3" id="KW-1185">Reference proteome</keyword>
<name>A0ABN9Y2Z8_9DINO</name>
<feature type="region of interest" description="Disordered" evidence="1">
    <location>
        <begin position="120"/>
        <end position="225"/>
    </location>
</feature>